<dbReference type="AlphaFoldDB" id="A0A0E1NX47"/>
<organism evidence="2 3">
    <name type="scientific">Yersinia pestis bv. Antiqua (strain Antiqua)</name>
    <dbReference type="NCBI Taxonomy" id="360102"/>
    <lineage>
        <taxon>Bacteria</taxon>
        <taxon>Pseudomonadati</taxon>
        <taxon>Pseudomonadota</taxon>
        <taxon>Gammaproteobacteria</taxon>
        <taxon>Enterobacterales</taxon>
        <taxon>Yersiniaceae</taxon>
        <taxon>Yersinia</taxon>
    </lineage>
</organism>
<proteinExistence type="predicted"/>
<gene>
    <name evidence="2" type="ordered locus">YPA_0904</name>
</gene>
<dbReference type="Pfam" id="PF13640">
    <property type="entry name" value="2OG-FeII_Oxy_3"/>
    <property type="match status" value="1"/>
</dbReference>
<evidence type="ECO:0000313" key="3">
    <source>
        <dbReference type="Proteomes" id="UP000001971"/>
    </source>
</evidence>
<evidence type="ECO:0000259" key="1">
    <source>
        <dbReference type="Pfam" id="PF13640"/>
    </source>
</evidence>
<dbReference type="InterPro" id="IPR016946">
    <property type="entry name" value="UCP030125"/>
</dbReference>
<sequence>MTSLPITAKQFKPSIAEEPKIARLKQLDRHSLEQLIRGDILAIRIPNYCPEKTAASLNQYINQTAKLDEYTHEVYEKDQVVQNFYGVHRWGTPFNTAYGKAENESAKQKYYRDAAQMRILIDRLCAPDLPPIQALIENIKQHWPEGVVTASFEGKPMFAGIIRVMFPETAHLSETVPHVDCLPFSVAELEHQFSANIYIDTPPVGGELVVWDTEAFSFAEVALFEGGKLPEERLQRPLRIQPQKNELVIINTRRPHAICGFDSGKRISMQSFIGYNTNQPFYFWC</sequence>
<dbReference type="PIRSF" id="PIRSF030125">
    <property type="entry name" value="UCP030125"/>
    <property type="match status" value="1"/>
</dbReference>
<dbReference type="PATRIC" id="fig|360102.15.peg.3961"/>
<dbReference type="Proteomes" id="UP000001971">
    <property type="component" value="Chromosome"/>
</dbReference>
<feature type="domain" description="Prolyl 4-hydroxylase alpha subunit Fe(2+) 2OG dioxygenase" evidence="1">
    <location>
        <begin position="175"/>
        <end position="273"/>
    </location>
</feature>
<dbReference type="GeneID" id="57977332"/>
<dbReference type="KEGG" id="ypa:YPA_0904"/>
<evidence type="ECO:0000313" key="2">
    <source>
        <dbReference type="EMBL" id="ABG12872.1"/>
    </source>
</evidence>
<dbReference type="Gene3D" id="2.60.120.620">
    <property type="entry name" value="q2cbj1_9rhob like domain"/>
    <property type="match status" value="1"/>
</dbReference>
<dbReference type="HOGENOM" id="CLU_072365_0_0_6"/>
<dbReference type="InterPro" id="IPR044862">
    <property type="entry name" value="Pro_4_hyd_alph_FE2OG_OXY"/>
</dbReference>
<dbReference type="EMBL" id="CP000308">
    <property type="protein sequence ID" value="ABG12872.1"/>
    <property type="molecule type" value="Genomic_DNA"/>
</dbReference>
<protein>
    <recommendedName>
        <fullName evidence="1">Prolyl 4-hydroxylase alpha subunit Fe(2+) 2OG dioxygenase domain-containing protein</fullName>
    </recommendedName>
</protein>
<accession>A0A0E1NX47</accession>
<reference evidence="2 3" key="1">
    <citation type="journal article" date="2006" name="J. Bacteriol.">
        <title>Complete genome sequence of Yersinia pestis strains Antiqua and Nepal516: evidence of gene reduction in an emerging pathogen.</title>
        <authorList>
            <person name="Chain P.S."/>
            <person name="Hu P."/>
            <person name="Malfatti S.A."/>
            <person name="Radnedge L."/>
            <person name="Larimer F."/>
            <person name="Vergez L.M."/>
            <person name="Worsham P."/>
            <person name="Chu M.C."/>
            <person name="Andersen G.L."/>
        </authorList>
    </citation>
    <scope>NUCLEOTIDE SEQUENCE [LARGE SCALE GENOMIC DNA]</scope>
    <source>
        <strain evidence="2 3">Antiqua</strain>
    </source>
</reference>
<name>A0A0E1NX47_YERPA</name>
<dbReference type="RefSeq" id="WP_002210797.1">
    <property type="nucleotide sequence ID" value="NC_008150.1"/>
</dbReference>